<comment type="caution">
    <text evidence="2">The sequence shown here is derived from an EMBL/GenBank/DDBJ whole genome shotgun (WGS) entry which is preliminary data.</text>
</comment>
<protein>
    <submittedName>
        <fullName evidence="2">DDE family transposase</fullName>
    </submittedName>
</protein>
<dbReference type="InterPro" id="IPR002559">
    <property type="entry name" value="Transposase_11"/>
</dbReference>
<dbReference type="AlphaFoldDB" id="A0A318U3Y7"/>
<gene>
    <name evidence="2" type="ORF">BCF88_1241</name>
</gene>
<organism evidence="2 3">
    <name type="scientific">Metamycoplasma alkalescens</name>
    <dbReference type="NCBI Taxonomy" id="45363"/>
    <lineage>
        <taxon>Bacteria</taxon>
        <taxon>Bacillati</taxon>
        <taxon>Mycoplasmatota</taxon>
        <taxon>Mycoplasmoidales</taxon>
        <taxon>Metamycoplasmataceae</taxon>
        <taxon>Metamycoplasma</taxon>
    </lineage>
</organism>
<accession>A0A318U3Y7</accession>
<evidence type="ECO:0000259" key="1">
    <source>
        <dbReference type="Pfam" id="PF01609"/>
    </source>
</evidence>
<evidence type="ECO:0000313" key="3">
    <source>
        <dbReference type="Proteomes" id="UP000247715"/>
    </source>
</evidence>
<dbReference type="Proteomes" id="UP000247715">
    <property type="component" value="Unassembled WGS sequence"/>
</dbReference>
<sequence length="468" mass="54136">MAVPAEIRAIERPKNTVVKKSGSMWAVIERVGCIRKNGNNQPVEGKVIGHIIDGKFVPKEKLKITVSMKNFGDYEIAKSVSKDLLTDLSNVYPQDMAKHIYAIALLRSINPRMTNNKLDEVFNESFMSVESPELKLGKNNASSLIKWIGKDYSKVLEFIQNRVRKIDESNKIAIDGMLKNNNSKVNSLNDFSYKSKLKNSKNISILIAFNVTTRDVICSLPYSVNCVDVTSFPDFLEKTGINKGIIIGDKGINSSALISNVGFIHPLKRSLKLLEEIDAYNMKDKINSKDEPTWCKKIFHNGLYYYAFRNLKRASKEEQDFMSSKKFSIERYEKIKHKFGTIVYVSDQDITCEDALNLYKQRWEIELVNDFYKNTLELETVRQHDDYSVYGDEFLNMLTLIIGNRIKNKFADSRILETKTYRDVMKIFKQYKKIQMPYKNDIWHETELPKKVWNSLKKSYIVNFSGNF</sequence>
<dbReference type="GO" id="GO:0006313">
    <property type="term" value="P:DNA transposition"/>
    <property type="evidence" value="ECO:0007669"/>
    <property type="project" value="InterPro"/>
</dbReference>
<dbReference type="GO" id="GO:0003677">
    <property type="term" value="F:DNA binding"/>
    <property type="evidence" value="ECO:0007669"/>
    <property type="project" value="InterPro"/>
</dbReference>
<dbReference type="Pfam" id="PF01609">
    <property type="entry name" value="DDE_Tnp_1"/>
    <property type="match status" value="1"/>
</dbReference>
<reference evidence="2 3" key="1">
    <citation type="submission" date="2018-06" db="EMBL/GenBank/DDBJ databases">
        <title>Genomic Encyclopedia of Archaeal and Bacterial Type Strains, Phase II (KMG-II): from individual species to whole genera.</title>
        <authorList>
            <person name="Goeker M."/>
        </authorList>
    </citation>
    <scope>NUCLEOTIDE SEQUENCE [LARGE SCALE GENOMIC DNA]</scope>
    <source>
        <strain evidence="2 3">ATCC 29103</strain>
    </source>
</reference>
<evidence type="ECO:0000313" key="2">
    <source>
        <dbReference type="EMBL" id="PYF41921.1"/>
    </source>
</evidence>
<name>A0A318U3Y7_9BACT</name>
<proteinExistence type="predicted"/>
<dbReference type="GO" id="GO:0004803">
    <property type="term" value="F:transposase activity"/>
    <property type="evidence" value="ECO:0007669"/>
    <property type="project" value="InterPro"/>
</dbReference>
<feature type="domain" description="Transposase IS4-like" evidence="1">
    <location>
        <begin position="196"/>
        <end position="382"/>
    </location>
</feature>
<dbReference type="EMBL" id="QKLP01000024">
    <property type="protein sequence ID" value="PYF41921.1"/>
    <property type="molecule type" value="Genomic_DNA"/>
</dbReference>